<dbReference type="FunCoup" id="E2B3H6">
    <property type="interactions" value="242"/>
</dbReference>
<dbReference type="InParanoid" id="E2B3H6"/>
<name>E2B3H6_HARSA</name>
<dbReference type="AlphaFoldDB" id="E2B3H6"/>
<evidence type="ECO:0000256" key="1">
    <source>
        <dbReference type="SAM" id="MobiDB-lite"/>
    </source>
</evidence>
<feature type="region of interest" description="Disordered" evidence="1">
    <location>
        <begin position="17"/>
        <end position="40"/>
    </location>
</feature>
<dbReference type="PANTHER" id="PTHR15555">
    <property type="entry name" value="ZINC FINGER HIT DOMAIN CONTAINING PROTEIN 2 PROTEIN FON -RELATED"/>
    <property type="match status" value="1"/>
</dbReference>
<dbReference type="Proteomes" id="UP000008237">
    <property type="component" value="Unassembled WGS sequence"/>
</dbReference>
<protein>
    <recommendedName>
        <fullName evidence="4">Zinc finger HIT domain-containing protein 2</fullName>
    </recommendedName>
</protein>
<organism evidence="3">
    <name type="scientific">Harpegnathos saltator</name>
    <name type="common">Jerdon's jumping ant</name>
    <dbReference type="NCBI Taxonomy" id="610380"/>
    <lineage>
        <taxon>Eukaryota</taxon>
        <taxon>Metazoa</taxon>
        <taxon>Ecdysozoa</taxon>
        <taxon>Arthropoda</taxon>
        <taxon>Hexapoda</taxon>
        <taxon>Insecta</taxon>
        <taxon>Pterygota</taxon>
        <taxon>Neoptera</taxon>
        <taxon>Endopterygota</taxon>
        <taxon>Hymenoptera</taxon>
        <taxon>Apocrita</taxon>
        <taxon>Aculeata</taxon>
        <taxon>Formicoidea</taxon>
        <taxon>Formicidae</taxon>
        <taxon>Ponerinae</taxon>
        <taxon>Ponerini</taxon>
        <taxon>Harpegnathos</taxon>
    </lineage>
</organism>
<gene>
    <name evidence="2" type="ORF">EAI_01976</name>
</gene>
<dbReference type="OrthoDB" id="10005492at2759"/>
<feature type="compositionally biased region" description="Acidic residues" evidence="1">
    <location>
        <begin position="23"/>
        <end position="40"/>
    </location>
</feature>
<dbReference type="STRING" id="610380.E2B3H6"/>
<evidence type="ECO:0000313" key="3">
    <source>
        <dbReference type="Proteomes" id="UP000008237"/>
    </source>
</evidence>
<proteinExistence type="predicted"/>
<dbReference type="OMA" id="NTERQEF"/>
<dbReference type="InterPro" id="IPR039646">
    <property type="entry name" value="ZNHIT2"/>
</dbReference>
<dbReference type="PANTHER" id="PTHR15555:SF0">
    <property type="entry name" value="ZINC FINGER HIT DOMAIN-CONTAINING PROTEIN 2"/>
    <property type="match status" value="1"/>
</dbReference>
<evidence type="ECO:0000313" key="2">
    <source>
        <dbReference type="EMBL" id="EFN89728.1"/>
    </source>
</evidence>
<dbReference type="EMBL" id="GL445346">
    <property type="protein sequence ID" value="EFN89728.1"/>
    <property type="molecule type" value="Genomic_DNA"/>
</dbReference>
<accession>E2B3H6</accession>
<reference evidence="2 3" key="1">
    <citation type="journal article" date="2010" name="Science">
        <title>Genomic comparison of the ants Camponotus floridanus and Harpegnathos saltator.</title>
        <authorList>
            <person name="Bonasio R."/>
            <person name="Zhang G."/>
            <person name="Ye C."/>
            <person name="Mutti N.S."/>
            <person name="Fang X."/>
            <person name="Qin N."/>
            <person name="Donahue G."/>
            <person name="Yang P."/>
            <person name="Li Q."/>
            <person name="Li C."/>
            <person name="Zhang P."/>
            <person name="Huang Z."/>
            <person name="Berger S.L."/>
            <person name="Reinberg D."/>
            <person name="Wang J."/>
            <person name="Liebig J."/>
        </authorList>
    </citation>
    <scope>NUCLEOTIDE SEQUENCE [LARGE SCALE GENOMIC DNA]</scope>
    <source>
        <strain evidence="2 3">R22 G/1</strain>
    </source>
</reference>
<keyword evidence="3" id="KW-1185">Reference proteome</keyword>
<sequence length="307" mass="35124">MLEILKRQYYDHCDDNFIKDNGEDNSDEEGSPLDSDDEEEVADLKSRLQNIDLDDSDQLWSALSNTERQEFEALIKNGEADKLLPEWIPWWTHRVKKKLVQPIEEDATDAFNDLKYPALIDVPLFNELKKASPCVYFNIINVIYAYAYIALYYNGDYLDCVEDAANDFLTICMNMKNNKVFNNAESAIQSVTENVKNVNSLPGDKQTLLAFKDAGASILQGPVPEVKTIYTSAALSELHRLLTAAKKEILTHKNIANNREFSRKFLQKHSPTITLSEKTILLCLKKLEYYLAWVKSHEVELQSIVCD</sequence>
<evidence type="ECO:0008006" key="4">
    <source>
        <dbReference type="Google" id="ProtNLM"/>
    </source>
</evidence>